<organism evidence="2 3">
    <name type="scientific">Pseudogulbenkiania ferrooxidans 2002</name>
    <dbReference type="NCBI Taxonomy" id="279714"/>
    <lineage>
        <taxon>Bacteria</taxon>
        <taxon>Pseudomonadati</taxon>
        <taxon>Pseudomonadota</taxon>
        <taxon>Betaproteobacteria</taxon>
        <taxon>Neisseriales</taxon>
        <taxon>Chromobacteriaceae</taxon>
        <taxon>Pseudogulbenkiania</taxon>
    </lineage>
</organism>
<keyword evidence="2" id="KW-0378">Hydrolase</keyword>
<keyword evidence="3" id="KW-1185">Reference proteome</keyword>
<accession>B9Z0M4</accession>
<dbReference type="Proteomes" id="UP000003165">
    <property type="component" value="Unassembled WGS sequence"/>
</dbReference>
<dbReference type="eggNOG" id="COG2945">
    <property type="taxonomic scope" value="Bacteria"/>
</dbReference>
<evidence type="ECO:0000313" key="2">
    <source>
        <dbReference type="EMBL" id="EEG09630.1"/>
    </source>
</evidence>
<dbReference type="PANTHER" id="PTHR42103:SF2">
    <property type="entry name" value="AB HYDROLASE-1 DOMAIN-CONTAINING PROTEIN"/>
    <property type="match status" value="1"/>
</dbReference>
<gene>
    <name evidence="2" type="ORF">FuraDRAFT_0646</name>
</gene>
<comment type="caution">
    <text evidence="2">The sequence shown here is derived from an EMBL/GenBank/DDBJ whole genome shotgun (WGS) entry which is preliminary data.</text>
</comment>
<dbReference type="InterPro" id="IPR000073">
    <property type="entry name" value="AB_hydrolase_1"/>
</dbReference>
<dbReference type="SUPFAM" id="SSF53474">
    <property type="entry name" value="alpha/beta-Hydrolases"/>
    <property type="match status" value="1"/>
</dbReference>
<dbReference type="Gene3D" id="3.40.50.1820">
    <property type="entry name" value="alpha/beta hydrolase"/>
    <property type="match status" value="1"/>
</dbReference>
<sequence>MGYKVSLDMNTVTSLPDKVLLQGSAGLIEVLCDKPEGSPKGVAVITHPHPLLGGTAQHKIPHQLARLLQAMGYVALRPNFRGVGQTAGTHDMGVGEVDDTLAVVHAFAEASSPASLILVGFSFGAYVQAKVAERLDKSRHPLSALVLIGTPFGVIGGERAYDTPAAPQDAIVIHGENDEVVPLAQVMDWARPQALTVVAIPDANHFFNSKLVELQATVKKHLEAALRPPISAR</sequence>
<dbReference type="Pfam" id="PF00561">
    <property type="entry name" value="Abhydrolase_1"/>
    <property type="match status" value="1"/>
</dbReference>
<protein>
    <submittedName>
        <fullName evidence="2">Putative hydrolase alpha/beta fold protein</fullName>
    </submittedName>
</protein>
<name>B9Z0M4_9NEIS</name>
<feature type="domain" description="AB hydrolase-1" evidence="1">
    <location>
        <begin position="53"/>
        <end position="151"/>
    </location>
</feature>
<proteinExistence type="predicted"/>
<dbReference type="InterPro" id="IPR029058">
    <property type="entry name" value="AB_hydrolase_fold"/>
</dbReference>
<dbReference type="EMBL" id="ACIS01000002">
    <property type="protein sequence ID" value="EEG09630.1"/>
    <property type="molecule type" value="Genomic_DNA"/>
</dbReference>
<evidence type="ECO:0000313" key="3">
    <source>
        <dbReference type="Proteomes" id="UP000003165"/>
    </source>
</evidence>
<reference evidence="2 3" key="1">
    <citation type="submission" date="2009-02" db="EMBL/GenBank/DDBJ databases">
        <title>Sequencing of the draft genome and assembly of Lutiella nitroferrum 2002.</title>
        <authorList>
            <consortium name="US DOE Joint Genome Institute (JGI-PGF)"/>
            <person name="Lucas S."/>
            <person name="Copeland A."/>
            <person name="Lapidus A."/>
            <person name="Glavina del Rio T."/>
            <person name="Tice H."/>
            <person name="Bruce D."/>
            <person name="Goodwin L."/>
            <person name="Pitluck S."/>
            <person name="Larimer F."/>
            <person name="Land M.L."/>
            <person name="Hauser L."/>
            <person name="Coates J.D."/>
        </authorList>
    </citation>
    <scope>NUCLEOTIDE SEQUENCE [LARGE SCALE GENOMIC DNA]</scope>
    <source>
        <strain evidence="2 3">2002</strain>
    </source>
</reference>
<evidence type="ECO:0000259" key="1">
    <source>
        <dbReference type="Pfam" id="PF00561"/>
    </source>
</evidence>
<dbReference type="AlphaFoldDB" id="B9Z0M4"/>
<dbReference type="GO" id="GO:0016787">
    <property type="term" value="F:hydrolase activity"/>
    <property type="evidence" value="ECO:0007669"/>
    <property type="project" value="UniProtKB-KW"/>
</dbReference>
<dbReference type="PANTHER" id="PTHR42103">
    <property type="entry name" value="ALPHA/BETA-HYDROLASES SUPERFAMILY PROTEIN"/>
    <property type="match status" value="1"/>
</dbReference>